<protein>
    <submittedName>
        <fullName evidence="3">Uncharacterized protein</fullName>
    </submittedName>
</protein>
<gene>
    <name evidence="3" type="ORF">H5P30_15325</name>
</gene>
<keyword evidence="2" id="KW-0472">Membrane</keyword>
<feature type="transmembrane region" description="Helical" evidence="2">
    <location>
        <begin position="62"/>
        <end position="80"/>
    </location>
</feature>
<dbReference type="EMBL" id="JACHVA010000121">
    <property type="protein sequence ID" value="MBC2603154.1"/>
    <property type="molecule type" value="Genomic_DNA"/>
</dbReference>
<dbReference type="RefSeq" id="WP_185693795.1">
    <property type="nucleotide sequence ID" value="NZ_JACHVA010000121.1"/>
</dbReference>
<reference evidence="3 4" key="1">
    <citation type="submission" date="2020-07" db="EMBL/GenBank/DDBJ databases">
        <authorList>
            <person name="Feng X."/>
        </authorList>
    </citation>
    <scope>NUCLEOTIDE SEQUENCE [LARGE SCALE GENOMIC DNA]</scope>
    <source>
        <strain evidence="3 4">JCM14086</strain>
    </source>
</reference>
<accession>A0A7X1E5H6</accession>
<keyword evidence="2" id="KW-1133">Transmembrane helix</keyword>
<feature type="transmembrane region" description="Helical" evidence="2">
    <location>
        <begin position="37"/>
        <end position="55"/>
    </location>
</feature>
<evidence type="ECO:0000313" key="4">
    <source>
        <dbReference type="Proteomes" id="UP000525652"/>
    </source>
</evidence>
<evidence type="ECO:0000256" key="1">
    <source>
        <dbReference type="SAM" id="MobiDB-lite"/>
    </source>
</evidence>
<comment type="caution">
    <text evidence="3">The sequence shown here is derived from an EMBL/GenBank/DDBJ whole genome shotgun (WGS) entry which is preliminary data.</text>
</comment>
<evidence type="ECO:0000313" key="3">
    <source>
        <dbReference type="EMBL" id="MBC2603154.1"/>
    </source>
</evidence>
<dbReference type="AlphaFoldDB" id="A0A7X1E5H6"/>
<feature type="region of interest" description="Disordered" evidence="1">
    <location>
        <begin position="89"/>
        <end position="117"/>
    </location>
</feature>
<keyword evidence="4" id="KW-1185">Reference proteome</keyword>
<keyword evidence="2" id="KW-0812">Transmembrane</keyword>
<organism evidence="3 4">
    <name type="scientific">Puniceicoccus vermicola</name>
    <dbReference type="NCBI Taxonomy" id="388746"/>
    <lineage>
        <taxon>Bacteria</taxon>
        <taxon>Pseudomonadati</taxon>
        <taxon>Verrucomicrobiota</taxon>
        <taxon>Opitutia</taxon>
        <taxon>Puniceicoccales</taxon>
        <taxon>Puniceicoccaceae</taxon>
        <taxon>Puniceicoccus</taxon>
    </lineage>
</organism>
<proteinExistence type="predicted"/>
<name>A0A7X1E5H6_9BACT</name>
<evidence type="ECO:0000256" key="2">
    <source>
        <dbReference type="SAM" id="Phobius"/>
    </source>
</evidence>
<sequence>MKKILTVFLAVFCLITTMLVVLAVVESSILGNHARIILYPLSTIFIAIGFVGWWSSNRRKTCLISGILGIAILATLPVAFTRLNRGSFSGSKNPSLQQNVTTSPSVSSDFRGSDRQSNSNSIEAILYDGFPETGLFSSQSASEENSEYREYLSYSLRESQERNRIDSENETWRTEQRRTSADREAATLKREQEIQRRALEVLNENNPAEKEKLRKKFESDVRRIQSLPLRNRTVEVANQVGYVFSWQPDWIND</sequence>
<dbReference type="Proteomes" id="UP000525652">
    <property type="component" value="Unassembled WGS sequence"/>
</dbReference>